<dbReference type="AlphaFoldDB" id="A0A285TN92"/>
<dbReference type="RefSeq" id="WP_097075016.1">
    <property type="nucleotide sequence ID" value="NZ_OBMQ01000016.1"/>
</dbReference>
<proteinExistence type="predicted"/>
<reference evidence="2" key="1">
    <citation type="submission" date="2017-08" db="EMBL/GenBank/DDBJ databases">
        <authorList>
            <person name="Varghese N."/>
            <person name="Submissions S."/>
        </authorList>
    </citation>
    <scope>NUCLEOTIDE SEQUENCE [LARGE SCALE GENOMIC DNA]</scope>
    <source>
        <strain evidence="2">JC22</strain>
    </source>
</reference>
<keyword evidence="2" id="KW-1185">Reference proteome</keyword>
<dbReference type="EMBL" id="OBMQ01000016">
    <property type="protein sequence ID" value="SOC24051.1"/>
    <property type="molecule type" value="Genomic_DNA"/>
</dbReference>
<evidence type="ECO:0000313" key="1">
    <source>
        <dbReference type="EMBL" id="SOC24051.1"/>
    </source>
</evidence>
<organism evidence="1 2">
    <name type="scientific">Ureibacillus xyleni</name>
    <dbReference type="NCBI Taxonomy" id="614648"/>
    <lineage>
        <taxon>Bacteria</taxon>
        <taxon>Bacillati</taxon>
        <taxon>Bacillota</taxon>
        <taxon>Bacilli</taxon>
        <taxon>Bacillales</taxon>
        <taxon>Caryophanaceae</taxon>
        <taxon>Ureibacillus</taxon>
    </lineage>
</organism>
<dbReference type="Proteomes" id="UP000219636">
    <property type="component" value="Unassembled WGS sequence"/>
</dbReference>
<accession>A0A285TN92</accession>
<evidence type="ECO:0000313" key="2">
    <source>
        <dbReference type="Proteomes" id="UP000219636"/>
    </source>
</evidence>
<name>A0A285TN92_9BACL</name>
<protein>
    <submittedName>
        <fullName evidence="1">Uncharacterized protein</fullName>
    </submittedName>
</protein>
<sequence>MDKTTLEELIRNFNEETGKSEFYTVELIRFYKGKYETDPDTGSNITFAQILSRNATELGVTKVMDNCSVTIDGENTTSAKWRINLV</sequence>
<gene>
    <name evidence="1" type="ORF">SAMN05880501_11682</name>
</gene>